<dbReference type="Proteomes" id="UP000198461">
    <property type="component" value="Unassembled WGS sequence"/>
</dbReference>
<dbReference type="RefSeq" id="WP_074201350.1">
    <property type="nucleotide sequence ID" value="NZ_FSRE01000002.1"/>
</dbReference>
<evidence type="ECO:0000313" key="2">
    <source>
        <dbReference type="EMBL" id="SIN94734.1"/>
    </source>
</evidence>
<feature type="domain" description="GCVT N-terminal" evidence="1">
    <location>
        <begin position="45"/>
        <end position="143"/>
    </location>
</feature>
<dbReference type="AlphaFoldDB" id="A0A1N6FHL0"/>
<dbReference type="Gene3D" id="3.30.70.1630">
    <property type="match status" value="1"/>
</dbReference>
<dbReference type="OrthoDB" id="9796287at2"/>
<dbReference type="SUPFAM" id="SSF103025">
    <property type="entry name" value="Folate-binding domain"/>
    <property type="match status" value="1"/>
</dbReference>
<protein>
    <recommendedName>
        <fullName evidence="1">GCVT N-terminal domain-containing protein</fullName>
    </recommendedName>
</protein>
<dbReference type="GO" id="GO:0016226">
    <property type="term" value="P:iron-sulfur cluster assembly"/>
    <property type="evidence" value="ECO:0007669"/>
    <property type="project" value="TreeGrafter"/>
</dbReference>
<dbReference type="InterPro" id="IPR045179">
    <property type="entry name" value="YgfZ/GcvT"/>
</dbReference>
<gene>
    <name evidence="2" type="ORF">SAMN05443662_1082</name>
</gene>
<dbReference type="InterPro" id="IPR017703">
    <property type="entry name" value="YgfZ/GCV_T_CS"/>
</dbReference>
<dbReference type="EMBL" id="FSRE01000002">
    <property type="protein sequence ID" value="SIN94734.1"/>
    <property type="molecule type" value="Genomic_DNA"/>
</dbReference>
<dbReference type="NCBIfam" id="TIGR03317">
    <property type="entry name" value="ygfZ_signature"/>
    <property type="match status" value="1"/>
</dbReference>
<dbReference type="PANTHER" id="PTHR22602">
    <property type="entry name" value="TRANSFERASE CAF17, MITOCHONDRIAL-RELATED"/>
    <property type="match status" value="1"/>
</dbReference>
<proteinExistence type="predicted"/>
<organism evidence="2 3">
    <name type="scientific">Sulfurivirga caldicuralii</name>
    <dbReference type="NCBI Taxonomy" id="364032"/>
    <lineage>
        <taxon>Bacteria</taxon>
        <taxon>Pseudomonadati</taxon>
        <taxon>Pseudomonadota</taxon>
        <taxon>Gammaproteobacteria</taxon>
        <taxon>Thiotrichales</taxon>
        <taxon>Piscirickettsiaceae</taxon>
        <taxon>Sulfurivirga</taxon>
    </lineage>
</organism>
<dbReference type="PANTHER" id="PTHR22602:SF0">
    <property type="entry name" value="TRANSFERASE CAF17, MITOCHONDRIAL-RELATED"/>
    <property type="match status" value="1"/>
</dbReference>
<dbReference type="Gene3D" id="3.30.70.1400">
    <property type="entry name" value="Aminomethyltransferase beta-barrel domains"/>
    <property type="match status" value="1"/>
</dbReference>
<sequence>MNAQWKTFLSGQGAQFDELDNVITFGEPELERVLVKHGPVITSLANQALVQVAGDDAKAFLQAQLTNDIEEVSNKRAQLSAWCDPKGNVLATFVVFMYQRDYYLSFDASLKDAILKRLQMFILRSKVELVDRTDELVQVGFGGSFGDLDLQRAFDAKVKETWECGMLPKEGVRKIKAIKIPGPYHRYLLVGPEAEMETAWNTLLINGDRTNQYDWHLMDIAAGVPVVTAAVSGKFVAQMLNLDKLNAINFKKGCFPGQEIIARLHFRATVPKRMLKLHTDADIVPAPGETLEVHDESGKRIEFEVLYSRPDPIEGVMIQAVGNLKTLANAQGDLKLESGEALTIEPLPYPVVEGD</sequence>
<dbReference type="InterPro" id="IPR006222">
    <property type="entry name" value="GCVT_N"/>
</dbReference>
<dbReference type="Gene3D" id="2.40.30.160">
    <property type="match status" value="1"/>
</dbReference>
<evidence type="ECO:0000313" key="3">
    <source>
        <dbReference type="Proteomes" id="UP000198461"/>
    </source>
</evidence>
<evidence type="ECO:0000259" key="1">
    <source>
        <dbReference type="Pfam" id="PF01571"/>
    </source>
</evidence>
<dbReference type="STRING" id="364032.SAMN05443662_1082"/>
<keyword evidence="3" id="KW-1185">Reference proteome</keyword>
<name>A0A1N6FHL0_9GAMM</name>
<reference evidence="2 3" key="1">
    <citation type="submission" date="2016-11" db="EMBL/GenBank/DDBJ databases">
        <authorList>
            <person name="Jaros S."/>
            <person name="Januszkiewicz K."/>
            <person name="Wedrychowicz H."/>
        </authorList>
    </citation>
    <scope>NUCLEOTIDE SEQUENCE [LARGE SCALE GENOMIC DNA]</scope>
    <source>
        <strain evidence="2 3">DSM 17737</strain>
    </source>
</reference>
<dbReference type="Pfam" id="PF01571">
    <property type="entry name" value="GCV_T"/>
    <property type="match status" value="1"/>
</dbReference>
<accession>A0A1N6FHL0</accession>